<evidence type="ECO:0000256" key="1">
    <source>
        <dbReference type="SAM" id="MobiDB-lite"/>
    </source>
</evidence>
<feature type="compositionally biased region" description="Basic and acidic residues" evidence="1">
    <location>
        <begin position="340"/>
        <end position="350"/>
    </location>
</feature>
<evidence type="ECO:0000313" key="4">
    <source>
        <dbReference type="Proteomes" id="UP000774617"/>
    </source>
</evidence>
<dbReference type="PANTHER" id="PTHR35179:SF1">
    <property type="entry name" value="INTEGRAL MEMBRANE PROTEIN"/>
    <property type="match status" value="1"/>
</dbReference>
<dbReference type="EMBL" id="JAGTJR010000019">
    <property type="protein sequence ID" value="KAH7045172.1"/>
    <property type="molecule type" value="Genomic_DNA"/>
</dbReference>
<evidence type="ECO:0000313" key="3">
    <source>
        <dbReference type="EMBL" id="KAH7045172.1"/>
    </source>
</evidence>
<protein>
    <recommendedName>
        <fullName evidence="5">Integral membrane protein</fullName>
    </recommendedName>
</protein>
<feature type="transmembrane region" description="Helical" evidence="2">
    <location>
        <begin position="55"/>
        <end position="78"/>
    </location>
</feature>
<keyword evidence="2" id="KW-1133">Transmembrane helix</keyword>
<feature type="transmembrane region" description="Helical" evidence="2">
    <location>
        <begin position="130"/>
        <end position="148"/>
    </location>
</feature>
<feature type="region of interest" description="Disordered" evidence="1">
    <location>
        <begin position="340"/>
        <end position="383"/>
    </location>
</feature>
<comment type="caution">
    <text evidence="3">The sequence shown here is derived from an EMBL/GenBank/DDBJ whole genome shotgun (WGS) entry which is preliminary data.</text>
</comment>
<keyword evidence="4" id="KW-1185">Reference proteome</keyword>
<keyword evidence="2" id="KW-0812">Transmembrane</keyword>
<feature type="transmembrane region" description="Helical" evidence="2">
    <location>
        <begin position="206"/>
        <end position="225"/>
    </location>
</feature>
<dbReference type="Proteomes" id="UP000774617">
    <property type="component" value="Unassembled WGS sequence"/>
</dbReference>
<evidence type="ECO:0000256" key="2">
    <source>
        <dbReference type="SAM" id="Phobius"/>
    </source>
</evidence>
<gene>
    <name evidence="3" type="ORF">B0J12DRAFT_757574</name>
</gene>
<dbReference type="PANTHER" id="PTHR35179">
    <property type="entry name" value="PROTEIN CBG02620"/>
    <property type="match status" value="1"/>
</dbReference>
<feature type="transmembrane region" description="Helical" evidence="2">
    <location>
        <begin position="20"/>
        <end position="43"/>
    </location>
</feature>
<evidence type="ECO:0008006" key="5">
    <source>
        <dbReference type="Google" id="ProtNLM"/>
    </source>
</evidence>
<reference evidence="3 4" key="1">
    <citation type="journal article" date="2021" name="Nat. Commun.">
        <title>Genetic determinants of endophytism in the Arabidopsis root mycobiome.</title>
        <authorList>
            <person name="Mesny F."/>
            <person name="Miyauchi S."/>
            <person name="Thiergart T."/>
            <person name="Pickel B."/>
            <person name="Atanasova L."/>
            <person name="Karlsson M."/>
            <person name="Huettel B."/>
            <person name="Barry K.W."/>
            <person name="Haridas S."/>
            <person name="Chen C."/>
            <person name="Bauer D."/>
            <person name="Andreopoulos W."/>
            <person name="Pangilinan J."/>
            <person name="LaButti K."/>
            <person name="Riley R."/>
            <person name="Lipzen A."/>
            <person name="Clum A."/>
            <person name="Drula E."/>
            <person name="Henrissat B."/>
            <person name="Kohler A."/>
            <person name="Grigoriev I.V."/>
            <person name="Martin F.M."/>
            <person name="Hacquard S."/>
        </authorList>
    </citation>
    <scope>NUCLEOTIDE SEQUENCE [LARGE SCALE GENOMIC DNA]</scope>
    <source>
        <strain evidence="3 4">MPI-SDFR-AT-0080</strain>
    </source>
</reference>
<name>A0ABQ8G5Y2_9PEZI</name>
<sequence>MTGTLLPPWFEKYHVTRAEMSVVSIVWGISIGCSLFCAATAINQTLQTWARSRKITAYITMIWTELAASTIIGVISWLYMRDTVGPSFEFFFFVLVLWVIQIQVLLQIIINRIGLLHTDARKVHRMKWTVAGYVGIINVSVFCIWLPAQLQRSQTYIDVNHVWDRVEKVLFMLIDAGLNFYFMWLVRRNLIANGLEKYKALFWTNAALDVISVFLDLAIILSMSFKDPFIYVQFHPLAYTIKLAIEMSLANLIAKVARASSARMGLDDLAVSSSYDVPTTTTTRRSQNHKSRASAAMDIMAAAAPLSHERRGGDDGDEEAAMCGIAEGCITEAVAMGVRSERKGEGEDGGRAGSWDSGSGDSERWLRRDGADGLAEVQKAYMP</sequence>
<proteinExistence type="predicted"/>
<organism evidence="3 4">
    <name type="scientific">Macrophomina phaseolina</name>
    <dbReference type="NCBI Taxonomy" id="35725"/>
    <lineage>
        <taxon>Eukaryota</taxon>
        <taxon>Fungi</taxon>
        <taxon>Dikarya</taxon>
        <taxon>Ascomycota</taxon>
        <taxon>Pezizomycotina</taxon>
        <taxon>Dothideomycetes</taxon>
        <taxon>Dothideomycetes incertae sedis</taxon>
        <taxon>Botryosphaeriales</taxon>
        <taxon>Botryosphaeriaceae</taxon>
        <taxon>Macrophomina</taxon>
    </lineage>
</organism>
<feature type="transmembrane region" description="Helical" evidence="2">
    <location>
        <begin position="168"/>
        <end position="186"/>
    </location>
</feature>
<feature type="transmembrane region" description="Helical" evidence="2">
    <location>
        <begin position="90"/>
        <end position="110"/>
    </location>
</feature>
<feature type="transmembrane region" description="Helical" evidence="2">
    <location>
        <begin position="237"/>
        <end position="254"/>
    </location>
</feature>
<feature type="compositionally biased region" description="Basic and acidic residues" evidence="1">
    <location>
        <begin position="361"/>
        <end position="371"/>
    </location>
</feature>
<keyword evidence="2" id="KW-0472">Membrane</keyword>
<accession>A0ABQ8G5Y2</accession>